<organism evidence="3 4">
    <name type="scientific">Thiothrix lacustris</name>
    <dbReference type="NCBI Taxonomy" id="525917"/>
    <lineage>
        <taxon>Bacteria</taxon>
        <taxon>Pseudomonadati</taxon>
        <taxon>Pseudomonadota</taxon>
        <taxon>Gammaproteobacteria</taxon>
        <taxon>Thiotrichales</taxon>
        <taxon>Thiotrichaceae</taxon>
        <taxon>Thiothrix</taxon>
    </lineage>
</organism>
<dbReference type="Gene3D" id="3.40.50.620">
    <property type="entry name" value="HUPs"/>
    <property type="match status" value="1"/>
</dbReference>
<dbReference type="InterPro" id="IPR006016">
    <property type="entry name" value="UspA"/>
</dbReference>
<dbReference type="SUPFAM" id="SSF52402">
    <property type="entry name" value="Adenine nucleotide alpha hydrolases-like"/>
    <property type="match status" value="2"/>
</dbReference>
<comment type="similarity">
    <text evidence="1">Belongs to the universal stress protein A family.</text>
</comment>
<evidence type="ECO:0000313" key="3">
    <source>
        <dbReference type="EMBL" id="OQX06345.1"/>
    </source>
</evidence>
<dbReference type="AlphaFoldDB" id="A0A1Y1QIR7"/>
<feature type="domain" description="UspA" evidence="2">
    <location>
        <begin position="6"/>
        <end position="133"/>
    </location>
</feature>
<dbReference type="InterPro" id="IPR014729">
    <property type="entry name" value="Rossmann-like_a/b/a_fold"/>
</dbReference>
<dbReference type="Gene3D" id="3.40.50.12370">
    <property type="match status" value="1"/>
</dbReference>
<reference evidence="3 4" key="1">
    <citation type="submission" date="2017-01" db="EMBL/GenBank/DDBJ databases">
        <title>Novel large sulfur bacteria in the metagenomes of groundwater-fed chemosynthetic microbial mats in the Lake Huron basin.</title>
        <authorList>
            <person name="Sharrar A.M."/>
            <person name="Flood B.E."/>
            <person name="Bailey J.V."/>
            <person name="Jones D.S."/>
            <person name="Biddanda B."/>
            <person name="Ruberg S.A."/>
            <person name="Marcus D.N."/>
            <person name="Dick G.J."/>
        </authorList>
    </citation>
    <scope>NUCLEOTIDE SEQUENCE [LARGE SCALE GENOMIC DNA]</scope>
    <source>
        <strain evidence="3">A8</strain>
    </source>
</reference>
<dbReference type="CDD" id="cd00293">
    <property type="entry name" value="USP-like"/>
    <property type="match status" value="2"/>
</dbReference>
<sequence>MQQFRTLFHPTDLSAASEVAFVHALKLAVMNKSSLTLLHVAGKHAHVHSNHFPSVRETLEGWGEIPPHSDKAAVFALGVTIHKVVSKPEDPVRACQRYLESHSIDLVILAVHQHNSRMGWLHASIGQPIVRNSGETALMLPHGVSGFVDRQEGSLSLKNILIPISTQPNPQRVVDTVQALLATLQLTEGRVILLYVGQASDAPRVSLPAESGWVWEQQVASGDVVDTILQVATDSSCDLVAMATEGRHGFFDALRGSTTEQVLRRLKCPLLAVPA</sequence>
<dbReference type="EMBL" id="MTEJ01000249">
    <property type="protein sequence ID" value="OQX06345.1"/>
    <property type="molecule type" value="Genomic_DNA"/>
</dbReference>
<comment type="caution">
    <text evidence="3">The sequence shown here is derived from an EMBL/GenBank/DDBJ whole genome shotgun (WGS) entry which is preliminary data.</text>
</comment>
<accession>A0A1Y1QIR7</accession>
<dbReference type="PANTHER" id="PTHR46268:SF6">
    <property type="entry name" value="UNIVERSAL STRESS PROTEIN UP12"/>
    <property type="match status" value="1"/>
</dbReference>
<protein>
    <recommendedName>
        <fullName evidence="2">UspA domain-containing protein</fullName>
    </recommendedName>
</protein>
<dbReference type="PANTHER" id="PTHR46268">
    <property type="entry name" value="STRESS RESPONSE PROTEIN NHAX"/>
    <property type="match status" value="1"/>
</dbReference>
<dbReference type="Proteomes" id="UP000192491">
    <property type="component" value="Unassembled WGS sequence"/>
</dbReference>
<dbReference type="InterPro" id="IPR006015">
    <property type="entry name" value="Universal_stress_UspA"/>
</dbReference>
<name>A0A1Y1QIR7_9GAMM</name>
<feature type="domain" description="UspA" evidence="2">
    <location>
        <begin position="216"/>
        <end position="274"/>
    </location>
</feature>
<evidence type="ECO:0000313" key="4">
    <source>
        <dbReference type="Proteomes" id="UP000192491"/>
    </source>
</evidence>
<dbReference type="Pfam" id="PF00582">
    <property type="entry name" value="Usp"/>
    <property type="match status" value="2"/>
</dbReference>
<proteinExistence type="inferred from homology"/>
<evidence type="ECO:0000259" key="2">
    <source>
        <dbReference type="Pfam" id="PF00582"/>
    </source>
</evidence>
<dbReference type="PRINTS" id="PR01438">
    <property type="entry name" value="UNVRSLSTRESS"/>
</dbReference>
<gene>
    <name evidence="3" type="ORF">BWK73_31120</name>
</gene>
<evidence type="ECO:0000256" key="1">
    <source>
        <dbReference type="ARBA" id="ARBA00008791"/>
    </source>
</evidence>